<keyword evidence="5" id="KW-0067">ATP-binding</keyword>
<dbReference type="InterPro" id="IPR003439">
    <property type="entry name" value="ABC_transporter-like_ATP-bd"/>
</dbReference>
<comment type="caution">
    <text evidence="5">The sequence shown here is derived from an EMBL/GenBank/DDBJ whole genome shotgun (WGS) entry which is preliminary data.</text>
</comment>
<keyword evidence="3" id="KW-0029">Amino-acid transport</keyword>
<dbReference type="Proteomes" id="UP000320393">
    <property type="component" value="Unassembled WGS sequence"/>
</dbReference>
<evidence type="ECO:0000259" key="4">
    <source>
        <dbReference type="Pfam" id="PF00005"/>
    </source>
</evidence>
<dbReference type="InterPro" id="IPR027417">
    <property type="entry name" value="P-loop_NTPase"/>
</dbReference>
<name>A0A537M9D4_9BACT</name>
<dbReference type="GO" id="GO:0015807">
    <property type="term" value="P:L-amino acid transport"/>
    <property type="evidence" value="ECO:0007669"/>
    <property type="project" value="TreeGrafter"/>
</dbReference>
<evidence type="ECO:0000256" key="3">
    <source>
        <dbReference type="ARBA" id="ARBA00022970"/>
    </source>
</evidence>
<evidence type="ECO:0000256" key="1">
    <source>
        <dbReference type="ARBA" id="ARBA00005417"/>
    </source>
</evidence>
<keyword evidence="2" id="KW-0813">Transport</keyword>
<dbReference type="GO" id="GO:0016887">
    <property type="term" value="F:ATP hydrolysis activity"/>
    <property type="evidence" value="ECO:0007669"/>
    <property type="project" value="InterPro"/>
</dbReference>
<dbReference type="EMBL" id="VBAM01000007">
    <property type="protein sequence ID" value="TMJ16903.1"/>
    <property type="molecule type" value="Genomic_DNA"/>
</dbReference>
<dbReference type="Gene3D" id="3.40.50.300">
    <property type="entry name" value="P-loop containing nucleotide triphosphate hydrolases"/>
    <property type="match status" value="1"/>
</dbReference>
<dbReference type="GO" id="GO:0015658">
    <property type="term" value="F:branched-chain amino acid transmembrane transporter activity"/>
    <property type="evidence" value="ECO:0007669"/>
    <property type="project" value="TreeGrafter"/>
</dbReference>
<dbReference type="Pfam" id="PF00005">
    <property type="entry name" value="ABC_tran"/>
    <property type="match status" value="1"/>
</dbReference>
<evidence type="ECO:0000313" key="5">
    <source>
        <dbReference type="EMBL" id="TMJ16903.1"/>
    </source>
</evidence>
<dbReference type="InterPro" id="IPR052156">
    <property type="entry name" value="BCAA_Transport_ATP-bd_LivF"/>
</dbReference>
<dbReference type="GO" id="GO:0005524">
    <property type="term" value="F:ATP binding"/>
    <property type="evidence" value="ECO:0007669"/>
    <property type="project" value="UniProtKB-KW"/>
</dbReference>
<keyword evidence="5" id="KW-0547">Nucleotide-binding</keyword>
<reference evidence="5 6" key="1">
    <citation type="journal article" date="2019" name="Nat. Microbiol.">
        <title>Mediterranean grassland soil C-N compound turnover is dependent on rainfall and depth, and is mediated by genomically divergent microorganisms.</title>
        <authorList>
            <person name="Diamond S."/>
            <person name="Andeer P.F."/>
            <person name="Li Z."/>
            <person name="Crits-Christoph A."/>
            <person name="Burstein D."/>
            <person name="Anantharaman K."/>
            <person name="Lane K.R."/>
            <person name="Thomas B.C."/>
            <person name="Pan C."/>
            <person name="Northen T.R."/>
            <person name="Banfield J.F."/>
        </authorList>
    </citation>
    <scope>NUCLEOTIDE SEQUENCE [LARGE SCALE GENOMIC DNA]</scope>
    <source>
        <strain evidence="5">NP_5</strain>
    </source>
</reference>
<protein>
    <submittedName>
        <fullName evidence="5">ATP-binding cassette domain-containing protein</fullName>
    </submittedName>
</protein>
<proteinExistence type="inferred from homology"/>
<dbReference type="SUPFAM" id="SSF52540">
    <property type="entry name" value="P-loop containing nucleoside triphosphate hydrolases"/>
    <property type="match status" value="1"/>
</dbReference>
<dbReference type="PANTHER" id="PTHR43820:SF4">
    <property type="entry name" value="HIGH-AFFINITY BRANCHED-CHAIN AMINO ACID TRANSPORT ATP-BINDING PROTEIN LIVF"/>
    <property type="match status" value="1"/>
</dbReference>
<evidence type="ECO:0000256" key="2">
    <source>
        <dbReference type="ARBA" id="ARBA00022448"/>
    </source>
</evidence>
<dbReference type="AlphaFoldDB" id="A0A537M9D4"/>
<feature type="non-terminal residue" evidence="5">
    <location>
        <position position="147"/>
    </location>
</feature>
<evidence type="ECO:0000313" key="6">
    <source>
        <dbReference type="Proteomes" id="UP000320393"/>
    </source>
</evidence>
<sequence length="147" mass="16071">MRTTRLAILEVENLHSYYGRIRALNGISLSIEPREIVALIGANGAGKTTALKTISGLVRPQQGSIRLEGADITRAAAHEIVRRGILQCPEGRRIFRTLTVDENLDLGAFVRTDRNGIAASKKIVFEHFPILLERRGQLAGTLSGGEQ</sequence>
<dbReference type="PANTHER" id="PTHR43820">
    <property type="entry name" value="HIGH-AFFINITY BRANCHED-CHAIN AMINO ACID TRANSPORT ATP-BINDING PROTEIN LIVF"/>
    <property type="match status" value="1"/>
</dbReference>
<comment type="similarity">
    <text evidence="1">Belongs to the ABC transporter superfamily.</text>
</comment>
<accession>A0A537M9D4</accession>
<feature type="domain" description="ABC transporter" evidence="4">
    <location>
        <begin position="24"/>
        <end position="147"/>
    </location>
</feature>
<gene>
    <name evidence="5" type="ORF">E6H02_00225</name>
</gene>
<organism evidence="5 6">
    <name type="scientific">Candidatus Segetimicrobium genomatis</name>
    <dbReference type="NCBI Taxonomy" id="2569760"/>
    <lineage>
        <taxon>Bacteria</taxon>
        <taxon>Bacillati</taxon>
        <taxon>Candidatus Sysuimicrobiota</taxon>
        <taxon>Candidatus Sysuimicrobiia</taxon>
        <taxon>Candidatus Sysuimicrobiales</taxon>
        <taxon>Candidatus Segetimicrobiaceae</taxon>
        <taxon>Candidatus Segetimicrobium</taxon>
    </lineage>
</organism>